<keyword evidence="5" id="KW-0539">Nucleus</keyword>
<dbReference type="PROSITE" id="PS50811">
    <property type="entry name" value="WRKY"/>
    <property type="match status" value="1"/>
</dbReference>
<gene>
    <name evidence="8" type="primary">LOC103720801</name>
</gene>
<keyword evidence="7" id="KW-1185">Reference proteome</keyword>
<name>A0A8B7CY72_PHODC</name>
<dbReference type="GeneID" id="103720801"/>
<dbReference type="Proteomes" id="UP000228380">
    <property type="component" value="Chromosome 8"/>
</dbReference>
<reference evidence="8" key="2">
    <citation type="submission" date="2025-08" db="UniProtKB">
        <authorList>
            <consortium name="RefSeq"/>
        </authorList>
    </citation>
    <scope>IDENTIFICATION</scope>
    <source>
        <tissue evidence="8">Young leaves</tissue>
    </source>
</reference>
<dbReference type="KEGG" id="pda:103720801"/>
<dbReference type="SMART" id="SM00774">
    <property type="entry name" value="WRKY"/>
    <property type="match status" value="1"/>
</dbReference>
<dbReference type="PANTHER" id="PTHR31221:SF283">
    <property type="entry name" value="WRKY DOMAIN-CONTAINING PROTEIN"/>
    <property type="match status" value="1"/>
</dbReference>
<evidence type="ECO:0000256" key="4">
    <source>
        <dbReference type="ARBA" id="ARBA00023163"/>
    </source>
</evidence>
<organism evidence="7 8">
    <name type="scientific">Phoenix dactylifera</name>
    <name type="common">Date palm</name>
    <dbReference type="NCBI Taxonomy" id="42345"/>
    <lineage>
        <taxon>Eukaryota</taxon>
        <taxon>Viridiplantae</taxon>
        <taxon>Streptophyta</taxon>
        <taxon>Embryophyta</taxon>
        <taxon>Tracheophyta</taxon>
        <taxon>Spermatophyta</taxon>
        <taxon>Magnoliopsida</taxon>
        <taxon>Liliopsida</taxon>
        <taxon>Arecaceae</taxon>
        <taxon>Coryphoideae</taxon>
        <taxon>Phoeniceae</taxon>
        <taxon>Phoenix</taxon>
    </lineage>
</organism>
<keyword evidence="2" id="KW-0805">Transcription regulation</keyword>
<evidence type="ECO:0000256" key="5">
    <source>
        <dbReference type="ARBA" id="ARBA00023242"/>
    </source>
</evidence>
<dbReference type="GO" id="GO:0043565">
    <property type="term" value="F:sequence-specific DNA binding"/>
    <property type="evidence" value="ECO:0007669"/>
    <property type="project" value="InterPro"/>
</dbReference>
<dbReference type="InterPro" id="IPR036576">
    <property type="entry name" value="WRKY_dom_sf"/>
</dbReference>
<evidence type="ECO:0000259" key="6">
    <source>
        <dbReference type="PROSITE" id="PS50811"/>
    </source>
</evidence>
<keyword evidence="3" id="KW-0238">DNA-binding</keyword>
<evidence type="ECO:0000256" key="1">
    <source>
        <dbReference type="ARBA" id="ARBA00004123"/>
    </source>
</evidence>
<comment type="subcellular location">
    <subcellularLocation>
        <location evidence="1">Nucleus</location>
    </subcellularLocation>
</comment>
<sequence length="172" mass="19156">MAYFPSERSDWRAIAMSMAFGHHSGWPRVMNASDYMLYDEASVACQLERPVPLMASGSSSSRVYGSGMQTPKEQGVSRVAFRTKSEIDILDDGFKWRKYGKKSVKSSPNPRNYYRCLTEGCAVKKRVERDGEDPSYVITTYEGVHNHHTSPAALYLTPIENAFGASLVAGDV</sequence>
<dbReference type="PANTHER" id="PTHR31221">
    <property type="entry name" value="WRKY TRANSCRIPTION FACTOR PROTEIN 1-RELATED"/>
    <property type="match status" value="1"/>
</dbReference>
<dbReference type="Gene3D" id="2.20.25.80">
    <property type="entry name" value="WRKY domain"/>
    <property type="match status" value="1"/>
</dbReference>
<dbReference type="GO" id="GO:0003700">
    <property type="term" value="F:DNA-binding transcription factor activity"/>
    <property type="evidence" value="ECO:0007669"/>
    <property type="project" value="InterPro"/>
</dbReference>
<dbReference type="RefSeq" id="XP_008808914.2">
    <property type="nucleotide sequence ID" value="XM_008810692.2"/>
</dbReference>
<evidence type="ECO:0000313" key="8">
    <source>
        <dbReference type="RefSeq" id="XP_008808914.2"/>
    </source>
</evidence>
<dbReference type="InterPro" id="IPR044810">
    <property type="entry name" value="WRKY_plant"/>
</dbReference>
<dbReference type="InterPro" id="IPR003657">
    <property type="entry name" value="WRKY_dom"/>
</dbReference>
<dbReference type="AlphaFoldDB" id="A0A8B7CY72"/>
<evidence type="ECO:0000256" key="3">
    <source>
        <dbReference type="ARBA" id="ARBA00023125"/>
    </source>
</evidence>
<dbReference type="OrthoDB" id="693960at2759"/>
<dbReference type="FunFam" id="2.20.25.80:FF:000003">
    <property type="entry name" value="WRKY transcription factor 57"/>
    <property type="match status" value="1"/>
</dbReference>
<proteinExistence type="predicted"/>
<dbReference type="SUPFAM" id="SSF118290">
    <property type="entry name" value="WRKY DNA-binding domain"/>
    <property type="match status" value="1"/>
</dbReference>
<dbReference type="GO" id="GO:0005634">
    <property type="term" value="C:nucleus"/>
    <property type="evidence" value="ECO:0007669"/>
    <property type="project" value="UniProtKB-SubCell"/>
</dbReference>
<evidence type="ECO:0000313" key="7">
    <source>
        <dbReference type="Proteomes" id="UP000228380"/>
    </source>
</evidence>
<reference evidence="7" key="1">
    <citation type="journal article" date="2019" name="Nat. Commun.">
        <title>Genome-wide association mapping of date palm fruit traits.</title>
        <authorList>
            <person name="Hazzouri K.M."/>
            <person name="Gros-Balthazard M."/>
            <person name="Flowers J.M."/>
            <person name="Copetti D."/>
            <person name="Lemansour A."/>
            <person name="Lebrun M."/>
            <person name="Masmoudi K."/>
            <person name="Ferrand S."/>
            <person name="Dhar M.I."/>
            <person name="Fresquez Z.A."/>
            <person name="Rosas U."/>
            <person name="Zhang J."/>
            <person name="Talag J."/>
            <person name="Lee S."/>
            <person name="Kudrna D."/>
            <person name="Powell R.F."/>
            <person name="Leitch I.J."/>
            <person name="Krueger R.R."/>
            <person name="Wing R.A."/>
            <person name="Amiri K.M.A."/>
            <person name="Purugganan M.D."/>
        </authorList>
    </citation>
    <scope>NUCLEOTIDE SEQUENCE [LARGE SCALE GENOMIC DNA]</scope>
    <source>
        <strain evidence="7">cv. Khalas</strain>
    </source>
</reference>
<evidence type="ECO:0000256" key="2">
    <source>
        <dbReference type="ARBA" id="ARBA00023015"/>
    </source>
</evidence>
<feature type="domain" description="WRKY" evidence="6">
    <location>
        <begin position="85"/>
        <end position="150"/>
    </location>
</feature>
<keyword evidence="4" id="KW-0804">Transcription</keyword>
<protein>
    <submittedName>
        <fullName evidence="8">WRKY transcription factor 71-like</fullName>
    </submittedName>
</protein>
<accession>A0A8B7CY72</accession>
<dbReference type="Pfam" id="PF03106">
    <property type="entry name" value="WRKY"/>
    <property type="match status" value="1"/>
</dbReference>